<comment type="caution">
    <text evidence="3">The sequence shown here is derived from an EMBL/GenBank/DDBJ whole genome shotgun (WGS) entry which is preliminary data.</text>
</comment>
<dbReference type="InterPro" id="IPR011152">
    <property type="entry name" value="Pesterase_MJ0912"/>
</dbReference>
<gene>
    <name evidence="3" type="ORF">FC75_GL002412</name>
</gene>
<dbReference type="PATRIC" id="fig|1423730.4.peg.2509"/>
<keyword evidence="4" id="KW-1185">Reference proteome</keyword>
<dbReference type="Gene3D" id="3.60.21.10">
    <property type="match status" value="1"/>
</dbReference>
<protein>
    <submittedName>
        <fullName evidence="3">Metallo-phosphoesterase</fullName>
    </submittedName>
</protein>
<dbReference type="GO" id="GO:0016791">
    <property type="term" value="F:phosphatase activity"/>
    <property type="evidence" value="ECO:0007669"/>
    <property type="project" value="TreeGrafter"/>
</dbReference>
<dbReference type="Pfam" id="PF12850">
    <property type="entry name" value="Metallophos_2"/>
    <property type="match status" value="1"/>
</dbReference>
<dbReference type="InterPro" id="IPR029052">
    <property type="entry name" value="Metallo-depent_PP-like"/>
</dbReference>
<dbReference type="Proteomes" id="UP000050865">
    <property type="component" value="Unassembled WGS sequence"/>
</dbReference>
<proteinExistence type="inferred from homology"/>
<dbReference type="PANTHER" id="PTHR42850:SF2">
    <property type="entry name" value="BLL5683 PROTEIN"/>
    <property type="match status" value="1"/>
</dbReference>
<evidence type="ECO:0000313" key="3">
    <source>
        <dbReference type="EMBL" id="KRN21096.1"/>
    </source>
</evidence>
<evidence type="ECO:0000256" key="1">
    <source>
        <dbReference type="ARBA" id="ARBA00008950"/>
    </source>
</evidence>
<reference evidence="3 4" key="1">
    <citation type="journal article" date="2015" name="Genome Announc.">
        <title>Expanding the biotechnology potential of lactobacilli through comparative genomics of 213 strains and associated genera.</title>
        <authorList>
            <person name="Sun Z."/>
            <person name="Harris H.M."/>
            <person name="McCann A."/>
            <person name="Guo C."/>
            <person name="Argimon S."/>
            <person name="Zhang W."/>
            <person name="Yang X."/>
            <person name="Jeffery I.B."/>
            <person name="Cooney J.C."/>
            <person name="Kagawa T.F."/>
            <person name="Liu W."/>
            <person name="Song Y."/>
            <person name="Salvetti E."/>
            <person name="Wrobel A."/>
            <person name="Rasinkangas P."/>
            <person name="Parkhill J."/>
            <person name="Rea M.C."/>
            <person name="O'Sullivan O."/>
            <person name="Ritari J."/>
            <person name="Douillard F.P."/>
            <person name="Paul Ross R."/>
            <person name="Yang R."/>
            <person name="Briner A.E."/>
            <person name="Felis G.E."/>
            <person name="de Vos W.M."/>
            <person name="Barrangou R."/>
            <person name="Klaenhammer T.R."/>
            <person name="Caufield P.W."/>
            <person name="Cui Y."/>
            <person name="Zhang H."/>
            <person name="O'Toole P.W."/>
        </authorList>
    </citation>
    <scope>NUCLEOTIDE SEQUENCE [LARGE SCALE GENOMIC DNA]</scope>
    <source>
        <strain evidence="3 4">DSM 22697</strain>
    </source>
</reference>
<dbReference type="PANTHER" id="PTHR42850">
    <property type="entry name" value="METALLOPHOSPHOESTERASE"/>
    <property type="match status" value="1"/>
</dbReference>
<evidence type="ECO:0000259" key="2">
    <source>
        <dbReference type="Pfam" id="PF12850"/>
    </source>
</evidence>
<organism evidence="3 4">
    <name type="scientific">Lacticaseibacillus camelliae DSM 22697 = JCM 13995</name>
    <dbReference type="NCBI Taxonomy" id="1423730"/>
    <lineage>
        <taxon>Bacteria</taxon>
        <taxon>Bacillati</taxon>
        <taxon>Bacillota</taxon>
        <taxon>Bacilli</taxon>
        <taxon>Lactobacillales</taxon>
        <taxon>Lactobacillaceae</taxon>
        <taxon>Lacticaseibacillus</taxon>
    </lineage>
</organism>
<dbReference type="GO" id="GO:0005737">
    <property type="term" value="C:cytoplasm"/>
    <property type="evidence" value="ECO:0007669"/>
    <property type="project" value="TreeGrafter"/>
</dbReference>
<feature type="domain" description="Calcineurin-like phosphoesterase" evidence="2">
    <location>
        <begin position="3"/>
        <end position="193"/>
    </location>
</feature>
<dbReference type="InterPro" id="IPR050126">
    <property type="entry name" value="Ap4A_hydrolase"/>
</dbReference>
<comment type="similarity">
    <text evidence="1">Belongs to the metallophosphoesterase superfamily. YfcE family.</text>
</comment>
<dbReference type="RefSeq" id="WP_003594416.1">
    <property type="nucleotide sequence ID" value="NZ_AYZJ01000062.1"/>
</dbReference>
<evidence type="ECO:0000313" key="4">
    <source>
        <dbReference type="Proteomes" id="UP000050865"/>
    </source>
</evidence>
<dbReference type="SUPFAM" id="SSF56300">
    <property type="entry name" value="Metallo-dependent phosphatases"/>
    <property type="match status" value="1"/>
</dbReference>
<dbReference type="EMBL" id="AYZJ01000062">
    <property type="protein sequence ID" value="KRN21096.1"/>
    <property type="molecule type" value="Genomic_DNA"/>
</dbReference>
<dbReference type="PIRSF" id="PIRSF000883">
    <property type="entry name" value="Pesterase_MJ0912"/>
    <property type="match status" value="1"/>
</dbReference>
<name>A0A0R2EXD3_9LACO</name>
<dbReference type="AlphaFoldDB" id="A0A0R2EXD3"/>
<dbReference type="STRING" id="1423730.FC75_GL002412"/>
<accession>A0A0R2EXD3</accession>
<sequence length="280" mass="30793">MHKIAVIADVHGNYSALQAVLQDAHEQHATDYMVLGDIGNRGPEPAACVQALQVLQPLAWVIGNHEEVYASLLHHRFVTFEKNQKAVVAIITSAFDREHLTATQFRWLASRPLHQELVIDGVKLSIFHATPTTSRGHQAEPVAKQQNFDALLAGSDADIALYGHTHQPLMRQTTDGRYIMNPGSVGLATSLQPQLAAGRAQYGLLTIDAGRFSSWTLRVLPYDVDQELRLVTREQLPYAALYTRTLTTGAFGYSTVDVTAENMTHNYGAKAQALIAADAW</sequence>
<dbReference type="InterPro" id="IPR024654">
    <property type="entry name" value="Calcineurin-like_PHP_lpxH"/>
</dbReference>